<evidence type="ECO:0000256" key="7">
    <source>
        <dbReference type="ARBA" id="ARBA00023004"/>
    </source>
</evidence>
<dbReference type="EC" id="7.-.-.-" evidence="10"/>
<feature type="binding site" evidence="10">
    <location>
        <position position="179"/>
    </location>
    <ligand>
        <name>[4Fe-4S] cluster</name>
        <dbReference type="ChEBI" id="CHEBI:49883"/>
        <label>3</label>
    </ligand>
</feature>
<organism evidence="13 14">
    <name type="scientific">Candidatus Ordinivivax streblomastigis</name>
    <dbReference type="NCBI Taxonomy" id="2540710"/>
    <lineage>
        <taxon>Bacteria</taxon>
        <taxon>Pseudomonadati</taxon>
        <taxon>Bacteroidota</taxon>
        <taxon>Bacteroidia</taxon>
        <taxon>Bacteroidales</taxon>
        <taxon>Candidatus Ordinivivax</taxon>
    </lineage>
</organism>
<dbReference type="Gene3D" id="3.30.70.20">
    <property type="match status" value="2"/>
</dbReference>
<evidence type="ECO:0000256" key="1">
    <source>
        <dbReference type="ARBA" id="ARBA00022448"/>
    </source>
</evidence>
<dbReference type="Proteomes" id="UP000324575">
    <property type="component" value="Unassembled WGS sequence"/>
</dbReference>
<gene>
    <name evidence="10" type="primary">rnfB</name>
    <name evidence="13" type="ORF">EZS26_000705</name>
</gene>
<dbReference type="GO" id="GO:0009055">
    <property type="term" value="F:electron transfer activity"/>
    <property type="evidence" value="ECO:0007669"/>
    <property type="project" value="InterPro"/>
</dbReference>
<feature type="binding site" evidence="10">
    <location>
        <position position="49"/>
    </location>
    <ligand>
        <name>[4Fe-4S] cluster</name>
        <dbReference type="ChEBI" id="CHEBI:49883"/>
        <label>1</label>
    </ligand>
</feature>
<evidence type="ECO:0000256" key="5">
    <source>
        <dbReference type="ARBA" id="ARBA00022967"/>
    </source>
</evidence>
<dbReference type="GO" id="GO:0051539">
    <property type="term" value="F:4 iron, 4 sulfur cluster binding"/>
    <property type="evidence" value="ECO:0007669"/>
    <property type="project" value="UniProtKB-UniRule"/>
</dbReference>
<keyword evidence="7 10" id="KW-0408">Iron</keyword>
<feature type="binding site" evidence="10">
    <location>
        <position position="52"/>
    </location>
    <ligand>
        <name>[4Fe-4S] cluster</name>
        <dbReference type="ChEBI" id="CHEBI:49883"/>
        <label>1</label>
    </ligand>
</feature>
<keyword evidence="8 10" id="KW-0411">Iron-sulfur</keyword>
<dbReference type="Pfam" id="PF00037">
    <property type="entry name" value="Fer4"/>
    <property type="match status" value="1"/>
</dbReference>
<keyword evidence="2 10" id="KW-0004">4Fe-4S</keyword>
<keyword evidence="5 10" id="KW-1278">Translocase</keyword>
<keyword evidence="9 10" id="KW-0472">Membrane</keyword>
<feature type="binding site" evidence="10">
    <location>
        <position position="142"/>
    </location>
    <ligand>
        <name>[4Fe-4S] cluster</name>
        <dbReference type="ChEBI" id="CHEBI:49883"/>
        <label>2</label>
    </ligand>
</feature>
<feature type="domain" description="4Fe-4S ferredoxin-type" evidence="11">
    <location>
        <begin position="164"/>
        <end position="193"/>
    </location>
</feature>
<dbReference type="GO" id="GO:0005886">
    <property type="term" value="C:plasma membrane"/>
    <property type="evidence" value="ECO:0007669"/>
    <property type="project" value="UniProtKB-SubCell"/>
</dbReference>
<keyword evidence="6 10" id="KW-0249">Electron transport</keyword>
<feature type="binding site" evidence="10">
    <location>
        <position position="148"/>
    </location>
    <ligand>
        <name>[4Fe-4S] cluster</name>
        <dbReference type="ChEBI" id="CHEBI:49883"/>
        <label>2</label>
    </ligand>
</feature>
<feature type="region of interest" description="Hydrophobic" evidence="10">
    <location>
        <begin position="1"/>
        <end position="26"/>
    </location>
</feature>
<keyword evidence="4 10" id="KW-0677">Repeat</keyword>
<dbReference type="PROSITE" id="PS51656">
    <property type="entry name" value="4FE4S"/>
    <property type="match status" value="1"/>
</dbReference>
<dbReference type="Gene3D" id="1.10.15.40">
    <property type="entry name" value="Electron transport complex subunit B, putative Fe-S cluster"/>
    <property type="match status" value="1"/>
</dbReference>
<comment type="caution">
    <text evidence="10">Lacks conserved residue(s) required for the propagation of feature annotation.</text>
</comment>
<comment type="function">
    <text evidence="10">Part of a membrane-bound complex that couples electron transfer with translocation of ions across the membrane.</text>
</comment>
<evidence type="ECO:0000256" key="2">
    <source>
        <dbReference type="ARBA" id="ARBA00022485"/>
    </source>
</evidence>
<dbReference type="AlphaFoldDB" id="A0A5M8P446"/>
<proteinExistence type="inferred from homology"/>
<dbReference type="InterPro" id="IPR010207">
    <property type="entry name" value="Elect_transpt_cplx_RnfB/RsxB"/>
</dbReference>
<dbReference type="InterPro" id="IPR017900">
    <property type="entry name" value="4Fe4S_Fe_S_CS"/>
</dbReference>
<accession>A0A5M8P446</accession>
<evidence type="ECO:0000256" key="10">
    <source>
        <dbReference type="HAMAP-Rule" id="MF_00463"/>
    </source>
</evidence>
<evidence type="ECO:0000313" key="14">
    <source>
        <dbReference type="Proteomes" id="UP000324575"/>
    </source>
</evidence>
<dbReference type="PANTHER" id="PTHR43560:SF1">
    <property type="entry name" value="ION-TRANSLOCATING OXIDOREDUCTASE COMPLEX SUBUNIT B"/>
    <property type="match status" value="1"/>
</dbReference>
<dbReference type="PROSITE" id="PS51379">
    <property type="entry name" value="4FE4S_FER_2"/>
    <property type="match status" value="3"/>
</dbReference>
<evidence type="ECO:0000259" key="11">
    <source>
        <dbReference type="PROSITE" id="PS51379"/>
    </source>
</evidence>
<dbReference type="InterPro" id="IPR007202">
    <property type="entry name" value="4Fe-4S_dom"/>
</dbReference>
<dbReference type="InterPro" id="IPR050395">
    <property type="entry name" value="4Fe4S_Ferredoxin_RnfB"/>
</dbReference>
<dbReference type="SUPFAM" id="SSF54862">
    <property type="entry name" value="4Fe-4S ferredoxins"/>
    <property type="match status" value="2"/>
</dbReference>
<comment type="cofactor">
    <cofactor evidence="10">
        <name>[4Fe-4S] cluster</name>
        <dbReference type="ChEBI" id="CHEBI:49883"/>
    </cofactor>
    <text evidence="10">Binds 3 [4Fe-4S] clusters.</text>
</comment>
<evidence type="ECO:0000256" key="3">
    <source>
        <dbReference type="ARBA" id="ARBA00022723"/>
    </source>
</evidence>
<feature type="binding site" evidence="10">
    <location>
        <position position="173"/>
    </location>
    <ligand>
        <name>[4Fe-4S] cluster</name>
        <dbReference type="ChEBI" id="CHEBI:49883"/>
        <label>3</label>
    </ligand>
</feature>
<comment type="subunit">
    <text evidence="10">The complex is composed of six subunits: RnfA, RnfB, RnfC, RnfD, RnfE and RnfG.</text>
</comment>
<keyword evidence="3 10" id="KW-0479">Metal-binding</keyword>
<dbReference type="PANTHER" id="PTHR43560">
    <property type="entry name" value="ION-TRANSLOCATING OXIDOREDUCTASE COMPLEX SUBUNIT B"/>
    <property type="match status" value="1"/>
</dbReference>
<comment type="similarity">
    <text evidence="10">Belongs to the 4Fe4S bacterial-type ferredoxin family. RnfB subfamily.</text>
</comment>
<dbReference type="Pfam" id="PF04060">
    <property type="entry name" value="FeS"/>
    <property type="match status" value="1"/>
</dbReference>
<evidence type="ECO:0000313" key="13">
    <source>
        <dbReference type="EMBL" id="KAA6303102.1"/>
    </source>
</evidence>
<feature type="binding site" evidence="10">
    <location>
        <position position="75"/>
    </location>
    <ligand>
        <name>[4Fe-4S] cluster</name>
        <dbReference type="ChEBI" id="CHEBI:49883"/>
        <label>1</label>
    </ligand>
</feature>
<feature type="binding site" evidence="10">
    <location>
        <position position="183"/>
    </location>
    <ligand>
        <name>[4Fe-4S] cluster</name>
        <dbReference type="ChEBI" id="CHEBI:49883"/>
        <label>2</label>
    </ligand>
</feature>
<name>A0A5M8P446_9BACT</name>
<keyword evidence="1 10" id="KW-0813">Transport</keyword>
<evidence type="ECO:0000256" key="4">
    <source>
        <dbReference type="ARBA" id="ARBA00022737"/>
    </source>
</evidence>
<dbReference type="EMBL" id="SNRX01000003">
    <property type="protein sequence ID" value="KAA6303102.1"/>
    <property type="molecule type" value="Genomic_DNA"/>
</dbReference>
<dbReference type="NCBIfam" id="NF005504">
    <property type="entry name" value="PRK07118.1-3"/>
    <property type="match status" value="1"/>
</dbReference>
<dbReference type="CDD" id="cd10549">
    <property type="entry name" value="MtMvhB_like"/>
    <property type="match status" value="1"/>
</dbReference>
<dbReference type="InterPro" id="IPR017896">
    <property type="entry name" value="4Fe4S_Fe-S-bd"/>
</dbReference>
<feature type="domain" description="4Fe-4S ferredoxin-type" evidence="11">
    <location>
        <begin position="210"/>
        <end position="241"/>
    </location>
</feature>
<keyword evidence="10" id="KW-1003">Cell membrane</keyword>
<dbReference type="GO" id="GO:0046872">
    <property type="term" value="F:metal ion binding"/>
    <property type="evidence" value="ECO:0007669"/>
    <property type="project" value="UniProtKB-KW"/>
</dbReference>
<dbReference type="HAMAP" id="MF_00463">
    <property type="entry name" value="RsxB_RnfB"/>
    <property type="match status" value="1"/>
</dbReference>
<feature type="binding site" evidence="10">
    <location>
        <position position="176"/>
    </location>
    <ligand>
        <name>[4Fe-4S] cluster</name>
        <dbReference type="ChEBI" id="CHEBI:49883"/>
        <label>3</label>
    </ligand>
</feature>
<comment type="subcellular location">
    <subcellularLocation>
        <location evidence="10">Cell membrane</location>
    </subcellularLocation>
</comment>
<dbReference type="PROSITE" id="PS00198">
    <property type="entry name" value="4FE4S_FER_1"/>
    <property type="match status" value="2"/>
</dbReference>
<feature type="binding site" evidence="10">
    <location>
        <position position="138"/>
    </location>
    <ligand>
        <name>[4Fe-4S] cluster</name>
        <dbReference type="ChEBI" id="CHEBI:49883"/>
        <label>2</label>
    </ligand>
</feature>
<dbReference type="Pfam" id="PF12838">
    <property type="entry name" value="Fer4_7"/>
    <property type="match status" value="1"/>
</dbReference>
<feature type="binding site" evidence="10">
    <location>
        <position position="152"/>
    </location>
    <ligand>
        <name>[4Fe-4S] cluster</name>
        <dbReference type="ChEBI" id="CHEBI:49883"/>
        <label>3</label>
    </ligand>
</feature>
<feature type="binding site" evidence="10">
    <location>
        <position position="57"/>
    </location>
    <ligand>
        <name>[4Fe-4S] cluster</name>
        <dbReference type="ChEBI" id="CHEBI:49883"/>
        <label>1</label>
    </ligand>
</feature>
<comment type="caution">
    <text evidence="13">The sequence shown here is derived from an EMBL/GenBank/DDBJ whole genome shotgun (WGS) entry which is preliminary data.</text>
</comment>
<protein>
    <recommendedName>
        <fullName evidence="10">Ion-translocating oxidoreductase complex subunit B</fullName>
        <ecNumber evidence="10">7.-.-.-</ecNumber>
    </recommendedName>
    <alternativeName>
        <fullName evidence="10">Rnf electron transport complex subunit B</fullName>
    </alternativeName>
</protein>
<reference evidence="13 14" key="1">
    <citation type="submission" date="2019-03" db="EMBL/GenBank/DDBJ databases">
        <title>Single cell metagenomics reveals metabolic interactions within the superorganism composed of flagellate Streblomastix strix and complex community of Bacteroidetes bacteria on its surface.</title>
        <authorList>
            <person name="Treitli S.C."/>
            <person name="Kolisko M."/>
            <person name="Husnik F."/>
            <person name="Keeling P."/>
            <person name="Hampl V."/>
        </authorList>
    </citation>
    <scope>NUCLEOTIDE SEQUENCE [LARGE SCALE GENOMIC DNA]</scope>
    <source>
        <strain evidence="13">St1</strain>
    </source>
</reference>
<evidence type="ECO:0000256" key="9">
    <source>
        <dbReference type="ARBA" id="ARBA00023136"/>
    </source>
</evidence>
<evidence type="ECO:0000256" key="8">
    <source>
        <dbReference type="ARBA" id="ARBA00023014"/>
    </source>
</evidence>
<feature type="domain" description="4Fe-4S" evidence="12">
    <location>
        <begin position="32"/>
        <end position="92"/>
    </location>
</feature>
<dbReference type="GO" id="GO:0022900">
    <property type="term" value="P:electron transport chain"/>
    <property type="evidence" value="ECO:0007669"/>
    <property type="project" value="UniProtKB-UniRule"/>
</dbReference>
<sequence length="272" mass="28126">MNPILLAVIFLGVIGAIGAVILYAASKKFEVYEDPKIGQILEVLPLANCGGCGFPGCNGFATACAGADDLDGLLCPVGGQETMTKVAGILGKTAKAVDPKIAVVRCNGSCDHRPRTNRYDGAATCAIASALYAGNTACGYGCLGMGDCTTVCTFGAIRINASTLLPEVDEDKCTACGACIKVCPKSIIELRKKGRQSRRVYVNCVNKDKGAVARKACAVACIACSKCQKVCPSEAISMVNNLAYIDDDKCSLCLTCVGECPTAAIIALNVNS</sequence>
<evidence type="ECO:0000259" key="12">
    <source>
        <dbReference type="PROSITE" id="PS51656"/>
    </source>
</evidence>
<evidence type="ECO:0000256" key="6">
    <source>
        <dbReference type="ARBA" id="ARBA00022982"/>
    </source>
</evidence>
<feature type="domain" description="4Fe-4S ferredoxin-type" evidence="11">
    <location>
        <begin position="243"/>
        <end position="271"/>
    </location>
</feature>